<evidence type="ECO:0000313" key="2">
    <source>
        <dbReference type="EMBL" id="GBG81603.1"/>
    </source>
</evidence>
<feature type="compositionally biased region" description="Basic and acidic residues" evidence="1">
    <location>
        <begin position="25"/>
        <end position="44"/>
    </location>
</feature>
<dbReference type="Gramene" id="GBG81603">
    <property type="protein sequence ID" value="GBG81603"/>
    <property type="gene ID" value="CBR_g32595"/>
</dbReference>
<dbReference type="EMBL" id="BFEA01000380">
    <property type="protein sequence ID" value="GBG81603.1"/>
    <property type="molecule type" value="Genomic_DNA"/>
</dbReference>
<feature type="region of interest" description="Disordered" evidence="1">
    <location>
        <begin position="101"/>
        <end position="149"/>
    </location>
</feature>
<dbReference type="Proteomes" id="UP000265515">
    <property type="component" value="Unassembled WGS sequence"/>
</dbReference>
<proteinExistence type="predicted"/>
<dbReference type="AlphaFoldDB" id="A0A388LH98"/>
<reference evidence="2 3" key="1">
    <citation type="journal article" date="2018" name="Cell">
        <title>The Chara Genome: Secondary Complexity and Implications for Plant Terrestrialization.</title>
        <authorList>
            <person name="Nishiyama T."/>
            <person name="Sakayama H."/>
            <person name="Vries J.D."/>
            <person name="Buschmann H."/>
            <person name="Saint-Marcoux D."/>
            <person name="Ullrich K.K."/>
            <person name="Haas F.B."/>
            <person name="Vanderstraeten L."/>
            <person name="Becker D."/>
            <person name="Lang D."/>
            <person name="Vosolsobe S."/>
            <person name="Rombauts S."/>
            <person name="Wilhelmsson P.K.I."/>
            <person name="Janitza P."/>
            <person name="Kern R."/>
            <person name="Heyl A."/>
            <person name="Rumpler F."/>
            <person name="Villalobos L.I.A.C."/>
            <person name="Clay J.M."/>
            <person name="Skokan R."/>
            <person name="Toyoda A."/>
            <person name="Suzuki Y."/>
            <person name="Kagoshima H."/>
            <person name="Schijlen E."/>
            <person name="Tajeshwar N."/>
            <person name="Catarino B."/>
            <person name="Hetherington A.J."/>
            <person name="Saltykova A."/>
            <person name="Bonnot C."/>
            <person name="Breuninger H."/>
            <person name="Symeonidi A."/>
            <person name="Radhakrishnan G.V."/>
            <person name="Van Nieuwerburgh F."/>
            <person name="Deforce D."/>
            <person name="Chang C."/>
            <person name="Karol K.G."/>
            <person name="Hedrich R."/>
            <person name="Ulvskov P."/>
            <person name="Glockner G."/>
            <person name="Delwiche C.F."/>
            <person name="Petrasek J."/>
            <person name="Van de Peer Y."/>
            <person name="Friml J."/>
            <person name="Beilby M."/>
            <person name="Dolan L."/>
            <person name="Kohara Y."/>
            <person name="Sugano S."/>
            <person name="Fujiyama A."/>
            <person name="Delaux P.-M."/>
            <person name="Quint M."/>
            <person name="TheiBen G."/>
            <person name="Hagemann M."/>
            <person name="Harholt J."/>
            <person name="Dunand C."/>
            <person name="Zachgo S."/>
            <person name="Langdale J."/>
            <person name="Maumus F."/>
            <person name="Straeten D.V.D."/>
            <person name="Gould S.B."/>
            <person name="Rensing S.A."/>
        </authorList>
    </citation>
    <scope>NUCLEOTIDE SEQUENCE [LARGE SCALE GENOMIC DNA]</scope>
    <source>
        <strain evidence="2 3">S276</strain>
    </source>
</reference>
<feature type="compositionally biased region" description="Low complexity" evidence="1">
    <location>
        <begin position="135"/>
        <end position="149"/>
    </location>
</feature>
<organism evidence="2 3">
    <name type="scientific">Chara braunii</name>
    <name type="common">Braun's stonewort</name>
    <dbReference type="NCBI Taxonomy" id="69332"/>
    <lineage>
        <taxon>Eukaryota</taxon>
        <taxon>Viridiplantae</taxon>
        <taxon>Streptophyta</taxon>
        <taxon>Charophyceae</taxon>
        <taxon>Charales</taxon>
        <taxon>Characeae</taxon>
        <taxon>Chara</taxon>
    </lineage>
</organism>
<name>A0A388LH98_CHABU</name>
<evidence type="ECO:0000256" key="1">
    <source>
        <dbReference type="SAM" id="MobiDB-lite"/>
    </source>
</evidence>
<comment type="caution">
    <text evidence="2">The sequence shown here is derived from an EMBL/GenBank/DDBJ whole genome shotgun (WGS) entry which is preliminary data.</text>
</comment>
<evidence type="ECO:0000313" key="3">
    <source>
        <dbReference type="Proteomes" id="UP000265515"/>
    </source>
</evidence>
<protein>
    <submittedName>
        <fullName evidence="2">Uncharacterized protein</fullName>
    </submittedName>
</protein>
<sequence length="255" mass="29450">MQRQEEHMRLEEERDARLLRIVRSEMRKDRDDERERYERKEKAVVKTGGRNEAAQAKKERLRRLIAAKTIGSVTEEDDEELLMLRMMAIKLNIAEKRKREPDVAVRNSPPLVTPKKRSNLKLTEESKTRIEQLRSDLTTDTGTTSTPGKTDLSLKHISPSCGIGGKERFEQDCQEFYDALTIDELKEACRREKVTYGNRELAIKRLVIRRSVVAYDPLNIPLPSTLRTKTRSERGVINKEVKKEDDILASSDSEA</sequence>
<feature type="compositionally biased region" description="Basic and acidic residues" evidence="1">
    <location>
        <begin position="122"/>
        <end position="134"/>
    </location>
</feature>
<keyword evidence="3" id="KW-1185">Reference proteome</keyword>
<feature type="region of interest" description="Disordered" evidence="1">
    <location>
        <begin position="25"/>
        <end position="55"/>
    </location>
</feature>
<gene>
    <name evidence="2" type="ORF">CBR_g32595</name>
</gene>
<accession>A0A388LH98</accession>